<gene>
    <name evidence="1" type="ORF">AVDCRST_MAG84-770</name>
</gene>
<name>A0A6J4KPY4_9CYAN</name>
<organism evidence="1">
    <name type="scientific">uncultured Microcoleus sp</name>
    <dbReference type="NCBI Taxonomy" id="259945"/>
    <lineage>
        <taxon>Bacteria</taxon>
        <taxon>Bacillati</taxon>
        <taxon>Cyanobacteriota</taxon>
        <taxon>Cyanophyceae</taxon>
        <taxon>Oscillatoriophycideae</taxon>
        <taxon>Oscillatoriales</taxon>
        <taxon>Microcoleaceae</taxon>
        <taxon>Microcoleus</taxon>
        <taxon>environmental samples</taxon>
    </lineage>
</organism>
<sequence>MWRKKVKVVRTTTAMESQRDYFSDSDSDALARVAIREGENSQQFGGLSLDADGVIKDRVSTLFNVTEEQVENPQYWIDL</sequence>
<proteinExistence type="predicted"/>
<dbReference type="AlphaFoldDB" id="A0A6J4KPY4"/>
<reference evidence="1" key="1">
    <citation type="submission" date="2020-02" db="EMBL/GenBank/DDBJ databases">
        <authorList>
            <person name="Meier V. D."/>
        </authorList>
    </citation>
    <scope>NUCLEOTIDE SEQUENCE</scope>
    <source>
        <strain evidence="1">AVDCRST_MAG84</strain>
    </source>
</reference>
<evidence type="ECO:0000313" key="1">
    <source>
        <dbReference type="EMBL" id="CAA9310856.1"/>
    </source>
</evidence>
<protein>
    <submittedName>
        <fullName evidence="1">Uncharacterized protein</fullName>
    </submittedName>
</protein>
<dbReference type="EMBL" id="CADCTZ010000113">
    <property type="protein sequence ID" value="CAA9310856.1"/>
    <property type="molecule type" value="Genomic_DNA"/>
</dbReference>
<accession>A0A6J4KPY4</accession>